<dbReference type="CDD" id="cd20070">
    <property type="entry name" value="5TM_YidC_Alb3"/>
    <property type="match status" value="1"/>
</dbReference>
<feature type="transmembrane region" description="Helical" evidence="11">
    <location>
        <begin position="20"/>
        <end position="45"/>
    </location>
</feature>
<comment type="caution">
    <text evidence="13">The sequence shown here is derived from an EMBL/GenBank/DDBJ whole genome shotgun (WGS) entry which is preliminary data.</text>
</comment>
<keyword evidence="5" id="KW-0653">Protein transport</keyword>
<sequence length="387" mass="42564">MDFGVGFLSNNIMLPILDFFYGIVPSYGLAIVALTLVIRFALYPLSAGSIRNMRRMKVVQPVMQKRQQEIRERYKNDPAKQQEEMAKVMQELGNPLAGCFPLLLQMPVLFALFATLRGSPFSDVPYNLNFQILPKEQIEQIQPQAYTSKPQNIFIADNVHAPISAIAPGGTKLAVGETTKIEFQTTEGKPVSELLQEHPDFASKLVPQFEVVNGAERVKINENGTIEALQPGDVTLKAVIPGLAADKGFLFIDKLGHVGAIDPDGTIHWDIVAMIVSFGVSIYINQLLSGQGGGSSASANPSQETVNKITPILFSGMFLFFPLPAGVLMYMVIANIFQTAQTFLLSREPLPEEILKLVEAEEKTAKKEDKGKETLPFEPGRKKKAQS</sequence>
<keyword evidence="8" id="KW-0143">Chaperone</keyword>
<dbReference type="Pfam" id="PF02096">
    <property type="entry name" value="60KD_IMP"/>
    <property type="match status" value="1"/>
</dbReference>
<dbReference type="NCBIfam" id="NF002734">
    <property type="entry name" value="PRK02654.1"/>
    <property type="match status" value="1"/>
</dbReference>
<dbReference type="NCBIfam" id="TIGR03592">
    <property type="entry name" value="yidC_oxa1_cterm"/>
    <property type="match status" value="1"/>
</dbReference>
<evidence type="ECO:0000256" key="1">
    <source>
        <dbReference type="ARBA" id="ARBA00004429"/>
    </source>
</evidence>
<proteinExistence type="inferred from homology"/>
<comment type="similarity">
    <text evidence="9">Belongs to the OXA1/ALB3/YidC family.</text>
</comment>
<feature type="domain" description="Membrane insertase YidC/Oxa/ALB C-terminal" evidence="12">
    <location>
        <begin position="27"/>
        <end position="346"/>
    </location>
</feature>
<evidence type="ECO:0000256" key="10">
    <source>
        <dbReference type="SAM" id="MobiDB-lite"/>
    </source>
</evidence>
<feature type="region of interest" description="Disordered" evidence="10">
    <location>
        <begin position="361"/>
        <end position="387"/>
    </location>
</feature>
<dbReference type="PANTHER" id="PTHR12428:SF65">
    <property type="entry name" value="CYTOCHROME C OXIDASE ASSEMBLY PROTEIN COX18, MITOCHONDRIAL"/>
    <property type="match status" value="1"/>
</dbReference>
<evidence type="ECO:0000256" key="9">
    <source>
        <dbReference type="RuleBase" id="RU003945"/>
    </source>
</evidence>
<evidence type="ECO:0000256" key="4">
    <source>
        <dbReference type="ARBA" id="ARBA00022692"/>
    </source>
</evidence>
<evidence type="ECO:0000256" key="8">
    <source>
        <dbReference type="ARBA" id="ARBA00023186"/>
    </source>
</evidence>
<dbReference type="InterPro" id="IPR028055">
    <property type="entry name" value="YidC/Oxa/ALB_C"/>
</dbReference>
<protein>
    <submittedName>
        <fullName evidence="13">Membrane protein insertase YidC</fullName>
    </submittedName>
</protein>
<evidence type="ECO:0000256" key="7">
    <source>
        <dbReference type="ARBA" id="ARBA00023136"/>
    </source>
</evidence>
<dbReference type="GO" id="GO:0051205">
    <property type="term" value="P:protein insertion into membrane"/>
    <property type="evidence" value="ECO:0007669"/>
    <property type="project" value="TreeGrafter"/>
</dbReference>
<dbReference type="InterPro" id="IPR047196">
    <property type="entry name" value="YidC_ALB_C"/>
</dbReference>
<evidence type="ECO:0000256" key="3">
    <source>
        <dbReference type="ARBA" id="ARBA00022475"/>
    </source>
</evidence>
<evidence type="ECO:0000313" key="13">
    <source>
        <dbReference type="EMBL" id="HGW94641.1"/>
    </source>
</evidence>
<evidence type="ECO:0000256" key="11">
    <source>
        <dbReference type="SAM" id="Phobius"/>
    </source>
</evidence>
<dbReference type="GO" id="GO:0005886">
    <property type="term" value="C:plasma membrane"/>
    <property type="evidence" value="ECO:0007669"/>
    <property type="project" value="UniProtKB-SubCell"/>
</dbReference>
<keyword evidence="6 11" id="KW-1133">Transmembrane helix</keyword>
<dbReference type="GO" id="GO:0032977">
    <property type="term" value="F:membrane insertase activity"/>
    <property type="evidence" value="ECO:0007669"/>
    <property type="project" value="InterPro"/>
</dbReference>
<dbReference type="InterPro" id="IPR001708">
    <property type="entry name" value="YidC/ALB3/OXA1/COX18"/>
</dbReference>
<evidence type="ECO:0000256" key="2">
    <source>
        <dbReference type="ARBA" id="ARBA00022448"/>
    </source>
</evidence>
<organism evidence="13">
    <name type="scientific">Oscillatoriales cyanobacterium SpSt-402</name>
    <dbReference type="NCBI Taxonomy" id="2282168"/>
    <lineage>
        <taxon>Bacteria</taxon>
        <taxon>Bacillati</taxon>
        <taxon>Cyanobacteriota</taxon>
        <taxon>Cyanophyceae</taxon>
        <taxon>Oscillatoriophycideae</taxon>
        <taxon>Oscillatoriales</taxon>
    </lineage>
</organism>
<feature type="compositionally biased region" description="Basic and acidic residues" evidence="10">
    <location>
        <begin position="361"/>
        <end position="375"/>
    </location>
</feature>
<gene>
    <name evidence="13" type="primary">yidC</name>
    <name evidence="13" type="ORF">ENR47_10220</name>
</gene>
<dbReference type="GO" id="GO:0015031">
    <property type="term" value="P:protein transport"/>
    <property type="evidence" value="ECO:0007669"/>
    <property type="project" value="UniProtKB-KW"/>
</dbReference>
<feature type="transmembrane region" description="Helical" evidence="11">
    <location>
        <begin position="312"/>
        <end position="337"/>
    </location>
</feature>
<evidence type="ECO:0000256" key="6">
    <source>
        <dbReference type="ARBA" id="ARBA00022989"/>
    </source>
</evidence>
<keyword evidence="2" id="KW-0813">Transport</keyword>
<evidence type="ECO:0000256" key="5">
    <source>
        <dbReference type="ARBA" id="ARBA00022927"/>
    </source>
</evidence>
<keyword evidence="3" id="KW-1003">Cell membrane</keyword>
<accession>A0A832M5V0</accession>
<dbReference type="PANTHER" id="PTHR12428">
    <property type="entry name" value="OXA1"/>
    <property type="match status" value="1"/>
</dbReference>
<dbReference type="AlphaFoldDB" id="A0A832M5V0"/>
<keyword evidence="4 9" id="KW-0812">Transmembrane</keyword>
<comment type="subcellular location">
    <subcellularLocation>
        <location evidence="1">Cell inner membrane</location>
        <topology evidence="1">Multi-pass membrane protein</topology>
    </subcellularLocation>
    <subcellularLocation>
        <location evidence="9">Membrane</location>
        <topology evidence="9">Multi-pass membrane protein</topology>
    </subcellularLocation>
</comment>
<dbReference type="EMBL" id="DSRD01000638">
    <property type="protein sequence ID" value="HGW94641.1"/>
    <property type="molecule type" value="Genomic_DNA"/>
</dbReference>
<evidence type="ECO:0000259" key="12">
    <source>
        <dbReference type="Pfam" id="PF02096"/>
    </source>
</evidence>
<name>A0A832M5V0_9CYAN</name>
<reference evidence="13" key="1">
    <citation type="journal article" date="2020" name="mSystems">
        <title>Genome- and Community-Level Interaction Insights into Carbon Utilization and Element Cycling Functions of Hydrothermarchaeota in Hydrothermal Sediment.</title>
        <authorList>
            <person name="Zhou Z."/>
            <person name="Liu Y."/>
            <person name="Xu W."/>
            <person name="Pan J."/>
            <person name="Luo Z.H."/>
            <person name="Li M."/>
        </authorList>
    </citation>
    <scope>NUCLEOTIDE SEQUENCE [LARGE SCALE GENOMIC DNA]</scope>
    <source>
        <strain evidence="13">SpSt-402</strain>
    </source>
</reference>
<keyword evidence="7 11" id="KW-0472">Membrane</keyword>